<name>A0A541B4I3_9NOCA</name>
<organism evidence="2 3">
    <name type="scientific">Rhodococcus spelaei</name>
    <dbReference type="NCBI Taxonomy" id="2546320"/>
    <lineage>
        <taxon>Bacteria</taxon>
        <taxon>Bacillati</taxon>
        <taxon>Actinomycetota</taxon>
        <taxon>Actinomycetes</taxon>
        <taxon>Mycobacteriales</taxon>
        <taxon>Nocardiaceae</taxon>
        <taxon>Rhodococcus</taxon>
    </lineage>
</organism>
<evidence type="ECO:0000313" key="3">
    <source>
        <dbReference type="Proteomes" id="UP000316256"/>
    </source>
</evidence>
<dbReference type="Proteomes" id="UP000316256">
    <property type="component" value="Unassembled WGS sequence"/>
</dbReference>
<dbReference type="InterPro" id="IPR000182">
    <property type="entry name" value="GNAT_dom"/>
</dbReference>
<dbReference type="GO" id="GO:0016747">
    <property type="term" value="F:acyltransferase activity, transferring groups other than amino-acyl groups"/>
    <property type="evidence" value="ECO:0007669"/>
    <property type="project" value="InterPro"/>
</dbReference>
<protein>
    <submittedName>
        <fullName evidence="2">GNAT family N-acetyltransferase</fullName>
    </submittedName>
</protein>
<dbReference type="PROSITE" id="PS51186">
    <property type="entry name" value="GNAT"/>
    <property type="match status" value="1"/>
</dbReference>
<feature type="domain" description="N-acetyltransferase" evidence="1">
    <location>
        <begin position="3"/>
        <end position="175"/>
    </location>
</feature>
<dbReference type="InterPro" id="IPR016181">
    <property type="entry name" value="Acyl_CoA_acyltransferase"/>
</dbReference>
<dbReference type="Gene3D" id="3.40.630.30">
    <property type="match status" value="1"/>
</dbReference>
<dbReference type="EMBL" id="VIGH01000007">
    <property type="protein sequence ID" value="TQF67229.1"/>
    <property type="molecule type" value="Genomic_DNA"/>
</dbReference>
<sequence>MTVTTRRSGSADRHGILALMQASRGDDLSPEERAERGFVQGVMDESTLTRLQEGSGVFVAEEDGELAGFAMSSLPGMFASGPAKETVDAVAALAPAGTRFFLYGPVAVDPRFQGRGVMTALLTALSRDLAPDYDLGSAFVEVANAKSIAVHRHYGMDEAARFSIGEREYVVFTFDPTEFAERSG</sequence>
<dbReference type="CDD" id="cd04301">
    <property type="entry name" value="NAT_SF"/>
    <property type="match status" value="1"/>
</dbReference>
<accession>A0A541B4I3</accession>
<evidence type="ECO:0000313" key="2">
    <source>
        <dbReference type="EMBL" id="TQF67229.1"/>
    </source>
</evidence>
<dbReference type="Pfam" id="PF00583">
    <property type="entry name" value="Acetyltransf_1"/>
    <property type="match status" value="1"/>
</dbReference>
<keyword evidence="2" id="KW-0808">Transferase</keyword>
<evidence type="ECO:0000259" key="1">
    <source>
        <dbReference type="PROSITE" id="PS51186"/>
    </source>
</evidence>
<gene>
    <name evidence="2" type="ORF">FK531_16905</name>
</gene>
<comment type="caution">
    <text evidence="2">The sequence shown here is derived from an EMBL/GenBank/DDBJ whole genome shotgun (WGS) entry which is preliminary data.</text>
</comment>
<reference evidence="2 3" key="1">
    <citation type="submission" date="2019-06" db="EMBL/GenBank/DDBJ databases">
        <title>Rhodococcus spaelei sp. nov., isolated from a cave.</title>
        <authorList>
            <person name="Lee S.D."/>
        </authorList>
    </citation>
    <scope>NUCLEOTIDE SEQUENCE [LARGE SCALE GENOMIC DNA]</scope>
    <source>
        <strain evidence="2 3">C9-5</strain>
    </source>
</reference>
<proteinExistence type="predicted"/>
<dbReference type="AlphaFoldDB" id="A0A541B4I3"/>
<keyword evidence="3" id="KW-1185">Reference proteome</keyword>
<dbReference type="OrthoDB" id="5109343at2"/>
<dbReference type="SUPFAM" id="SSF55729">
    <property type="entry name" value="Acyl-CoA N-acyltransferases (Nat)"/>
    <property type="match status" value="1"/>
</dbReference>